<evidence type="ECO:0000256" key="1">
    <source>
        <dbReference type="SAM" id="MobiDB-lite"/>
    </source>
</evidence>
<evidence type="ECO:0000313" key="3">
    <source>
        <dbReference type="Proteomes" id="UP000218890"/>
    </source>
</evidence>
<protein>
    <submittedName>
        <fullName evidence="2">Uncharacterized protein</fullName>
    </submittedName>
</protein>
<gene>
    <name evidence="2" type="ORF">HH1059_08710</name>
</gene>
<accession>A0A2Z6EZH5</accession>
<reference evidence="2" key="1">
    <citation type="submission" date="2016-02" db="EMBL/GenBank/DDBJ databases">
        <title>Halorhodospira halochloris DSM-1059 complete genome, version 2.</title>
        <authorList>
            <person name="Tsukatani Y."/>
        </authorList>
    </citation>
    <scope>NUCLEOTIDE SEQUENCE</scope>
    <source>
        <strain evidence="2">DSM 1059</strain>
    </source>
</reference>
<feature type="region of interest" description="Disordered" evidence="1">
    <location>
        <begin position="17"/>
        <end position="60"/>
    </location>
</feature>
<sequence length="60" mass="6468">MDYQYLVIAIGGGITNKRRPRTPPCRGTTISDTKSGIKEHPGGFGGINPAPYSKLSDDFD</sequence>
<proteinExistence type="predicted"/>
<organism evidence="2 3">
    <name type="scientific">Halorhodospira halochloris</name>
    <name type="common">Ectothiorhodospira halochloris</name>
    <dbReference type="NCBI Taxonomy" id="1052"/>
    <lineage>
        <taxon>Bacteria</taxon>
        <taxon>Pseudomonadati</taxon>
        <taxon>Pseudomonadota</taxon>
        <taxon>Gammaproteobacteria</taxon>
        <taxon>Chromatiales</taxon>
        <taxon>Ectothiorhodospiraceae</taxon>
        <taxon>Halorhodospira</taxon>
    </lineage>
</organism>
<dbReference type="Proteomes" id="UP000218890">
    <property type="component" value="Chromosome"/>
</dbReference>
<name>A0A2Z6EZH5_HALHR</name>
<keyword evidence="3" id="KW-1185">Reference proteome</keyword>
<dbReference type="AlphaFoldDB" id="A0A2Z6EZH5"/>
<dbReference type="EMBL" id="AP017372">
    <property type="protein sequence ID" value="BBE11016.1"/>
    <property type="molecule type" value="Genomic_DNA"/>
</dbReference>
<dbReference type="KEGG" id="hhk:HH1059_08710"/>
<evidence type="ECO:0000313" key="2">
    <source>
        <dbReference type="EMBL" id="BBE11016.1"/>
    </source>
</evidence>